<organism evidence="2 3">
    <name type="scientific">Actinomadura parmotrematis</name>
    <dbReference type="NCBI Taxonomy" id="2864039"/>
    <lineage>
        <taxon>Bacteria</taxon>
        <taxon>Bacillati</taxon>
        <taxon>Actinomycetota</taxon>
        <taxon>Actinomycetes</taxon>
        <taxon>Streptosporangiales</taxon>
        <taxon>Thermomonosporaceae</taxon>
        <taxon>Actinomadura</taxon>
    </lineage>
</organism>
<keyword evidence="3" id="KW-1185">Reference proteome</keyword>
<evidence type="ECO:0008006" key="4">
    <source>
        <dbReference type="Google" id="ProtNLM"/>
    </source>
</evidence>
<dbReference type="InterPro" id="IPR036170">
    <property type="entry name" value="YezG-like_sf"/>
</dbReference>
<dbReference type="SUPFAM" id="SSF160424">
    <property type="entry name" value="BH3703-like"/>
    <property type="match status" value="1"/>
</dbReference>
<proteinExistence type="predicted"/>
<comment type="caution">
    <text evidence="2">The sequence shown here is derived from an EMBL/GenBank/DDBJ whole genome shotgun (WGS) entry which is preliminary data.</text>
</comment>
<accession>A0ABS7FXY4</accession>
<evidence type="ECO:0000256" key="1">
    <source>
        <dbReference type="SAM" id="MobiDB-lite"/>
    </source>
</evidence>
<dbReference type="RefSeq" id="WP_220168507.1">
    <property type="nucleotide sequence ID" value="NZ_JAIBOA010000015.1"/>
</dbReference>
<feature type="region of interest" description="Disordered" evidence="1">
    <location>
        <begin position="134"/>
        <end position="157"/>
    </location>
</feature>
<sequence>MSEDRPLDQAGQDALLLDVLMLLTHELPPQWEAAAVRYAALGPHAETVLQVRGVGRADWEPADAPAALGDLFARLRAGMHTPDAGTWFTAAYTLAYPYAYEIAYDAEREPAFQSPPPPDARAEELARFPRPPHLTPSWLAAPSAPSDGPDAAGSGAGGLRVARAVDGRRPDGSPLVERPDVPGDQRDAVVRYLEQAPIVLAARSFDGDLFDDARAPKVPLTFHTDGTWVWPGAVGYYLRAHGVPPERELVDHIRSGGFRVPEVSEDARNAAIAVVTGAPRS</sequence>
<dbReference type="Proteomes" id="UP000774570">
    <property type="component" value="Unassembled WGS sequence"/>
</dbReference>
<evidence type="ECO:0000313" key="2">
    <source>
        <dbReference type="EMBL" id="MBW8485282.1"/>
    </source>
</evidence>
<protein>
    <recommendedName>
        <fullName evidence="4">Ferredoxin</fullName>
    </recommendedName>
</protein>
<evidence type="ECO:0000313" key="3">
    <source>
        <dbReference type="Proteomes" id="UP000774570"/>
    </source>
</evidence>
<name>A0ABS7FXY4_9ACTN</name>
<gene>
    <name evidence="2" type="ORF">K1Y72_23080</name>
</gene>
<dbReference type="EMBL" id="JAIBOA010000015">
    <property type="protein sequence ID" value="MBW8485282.1"/>
    <property type="molecule type" value="Genomic_DNA"/>
</dbReference>
<feature type="compositionally biased region" description="Low complexity" evidence="1">
    <location>
        <begin position="140"/>
        <end position="153"/>
    </location>
</feature>
<reference evidence="2 3" key="1">
    <citation type="submission" date="2021-07" db="EMBL/GenBank/DDBJ databases">
        <title>Actinomadura sp. PM05-2 isolated from lichen.</title>
        <authorList>
            <person name="Somphong A."/>
            <person name="Phongsopitanun W."/>
            <person name="Tanasupawat S."/>
            <person name="Peongsungnone V."/>
        </authorList>
    </citation>
    <scope>NUCLEOTIDE SEQUENCE [LARGE SCALE GENOMIC DNA]</scope>
    <source>
        <strain evidence="2 3">PM05-2</strain>
    </source>
</reference>